<dbReference type="EMBL" id="KK583196">
    <property type="protein sequence ID" value="KDO32122.1"/>
    <property type="molecule type" value="Genomic_DNA"/>
</dbReference>
<name>A0A067CZA3_SAPPC</name>
<evidence type="ECO:0000313" key="2">
    <source>
        <dbReference type="EMBL" id="KDO32122.1"/>
    </source>
</evidence>
<sequence length="447" mass="50160">MPIAAASVWARYMKQERQAAIPPRVQAYWRCLSATERQSVLFLDEAELVKQLYKLNFSLLCVGLVQRRLKKKKADEAGGSDEPTYELLEAMEFMDIGTGIMTVKNELVQDDKVDTLFALVQENLRGFLAHTYVLSDGDFQQLFFRDSEAISTWDEYQHLVAILLEQLILKSFVAYLERESLRQMEALLLEEDLATSSSSTAPPMHKTKKKKKRKKAASATSTASIPPLAVAPLDDRIPQDTADTTLGAATLPVPLPPVDVHTVVDGYDASPPTSSPSSPAHAEPSISPTKARASRLNPKAVAFQPVSRPVVPLKRKFDAFIVHVTPDADDRDYGSDVDDDEVYERDLELDMHLSAIYQRTAAQFGWDFERQEALAPEWLHPEFLMTQRVVRYFSEPPCGMCMRGYCHVHRYNVAAPPSSYWHHPSPVREYTHPHAAGFPPPHASIVS</sequence>
<dbReference type="AlphaFoldDB" id="A0A067CZA3"/>
<dbReference type="VEuPathDB" id="FungiDB:SPRG_03339"/>
<evidence type="ECO:0000256" key="1">
    <source>
        <dbReference type="SAM" id="MobiDB-lite"/>
    </source>
</evidence>
<keyword evidence="3" id="KW-1185">Reference proteome</keyword>
<dbReference type="Proteomes" id="UP000030745">
    <property type="component" value="Unassembled WGS sequence"/>
</dbReference>
<proteinExistence type="predicted"/>
<dbReference type="OMA" id="AISTWDE"/>
<reference evidence="2 3" key="1">
    <citation type="journal article" date="2013" name="PLoS Genet.">
        <title>Distinctive expansion of potential virulence genes in the genome of the oomycete fish pathogen Saprolegnia parasitica.</title>
        <authorList>
            <person name="Jiang R.H."/>
            <person name="de Bruijn I."/>
            <person name="Haas B.J."/>
            <person name="Belmonte R."/>
            <person name="Lobach L."/>
            <person name="Christie J."/>
            <person name="van den Ackerveken G."/>
            <person name="Bottin A."/>
            <person name="Bulone V."/>
            <person name="Diaz-Moreno S.M."/>
            <person name="Dumas B."/>
            <person name="Fan L."/>
            <person name="Gaulin E."/>
            <person name="Govers F."/>
            <person name="Grenville-Briggs L.J."/>
            <person name="Horner N.R."/>
            <person name="Levin J.Z."/>
            <person name="Mammella M."/>
            <person name="Meijer H.J."/>
            <person name="Morris P."/>
            <person name="Nusbaum C."/>
            <person name="Oome S."/>
            <person name="Phillips A.J."/>
            <person name="van Rooyen D."/>
            <person name="Rzeszutek E."/>
            <person name="Saraiva M."/>
            <person name="Secombes C.J."/>
            <person name="Seidl M.F."/>
            <person name="Snel B."/>
            <person name="Stassen J.H."/>
            <person name="Sykes S."/>
            <person name="Tripathy S."/>
            <person name="van den Berg H."/>
            <person name="Vega-Arreguin J.C."/>
            <person name="Wawra S."/>
            <person name="Young S.K."/>
            <person name="Zeng Q."/>
            <person name="Dieguez-Uribeondo J."/>
            <person name="Russ C."/>
            <person name="Tyler B.M."/>
            <person name="van West P."/>
        </authorList>
    </citation>
    <scope>NUCLEOTIDE SEQUENCE [LARGE SCALE GENOMIC DNA]</scope>
    <source>
        <strain evidence="2 3">CBS 223.65</strain>
    </source>
</reference>
<dbReference type="GeneID" id="24125852"/>
<gene>
    <name evidence="2" type="ORF">SPRG_03339</name>
</gene>
<feature type="region of interest" description="Disordered" evidence="1">
    <location>
        <begin position="262"/>
        <end position="294"/>
    </location>
</feature>
<protein>
    <submittedName>
        <fullName evidence="2">Uncharacterized protein</fullName>
    </submittedName>
</protein>
<feature type="compositionally biased region" description="Basic residues" evidence="1">
    <location>
        <begin position="205"/>
        <end position="216"/>
    </location>
</feature>
<feature type="compositionally biased region" description="Low complexity" evidence="1">
    <location>
        <begin position="269"/>
        <end position="288"/>
    </location>
</feature>
<dbReference type="OrthoDB" id="73044at2759"/>
<dbReference type="RefSeq" id="XP_012197306.1">
    <property type="nucleotide sequence ID" value="XM_012341916.1"/>
</dbReference>
<accession>A0A067CZA3</accession>
<organism evidence="2 3">
    <name type="scientific">Saprolegnia parasitica (strain CBS 223.65)</name>
    <dbReference type="NCBI Taxonomy" id="695850"/>
    <lineage>
        <taxon>Eukaryota</taxon>
        <taxon>Sar</taxon>
        <taxon>Stramenopiles</taxon>
        <taxon>Oomycota</taxon>
        <taxon>Saprolegniomycetes</taxon>
        <taxon>Saprolegniales</taxon>
        <taxon>Saprolegniaceae</taxon>
        <taxon>Saprolegnia</taxon>
    </lineage>
</organism>
<evidence type="ECO:0000313" key="3">
    <source>
        <dbReference type="Proteomes" id="UP000030745"/>
    </source>
</evidence>
<feature type="region of interest" description="Disordered" evidence="1">
    <location>
        <begin position="193"/>
        <end position="222"/>
    </location>
</feature>
<dbReference type="KEGG" id="spar:SPRG_03339"/>